<comment type="similarity">
    <text evidence="1">Belongs to the GppA/Ppx family.</text>
</comment>
<dbReference type="GO" id="GO:0006793">
    <property type="term" value="P:phosphorus metabolic process"/>
    <property type="evidence" value="ECO:0007669"/>
    <property type="project" value="InterPro"/>
</dbReference>
<evidence type="ECO:0000256" key="5">
    <source>
        <dbReference type="ARBA" id="ARBA00047607"/>
    </source>
</evidence>
<dbReference type="PANTHER" id="PTHR30005:SF0">
    <property type="entry name" value="RETROGRADE REGULATION PROTEIN 2"/>
    <property type="match status" value="1"/>
</dbReference>
<protein>
    <recommendedName>
        <fullName evidence="3">Exopolyphosphatase</fullName>
        <ecNumber evidence="2">3.6.1.11</ecNumber>
    </recommendedName>
</protein>
<dbReference type="AlphaFoldDB" id="A0A1Y6BJI7"/>
<name>A0A1Y6BJI7_9NEIS</name>
<keyword evidence="9" id="KW-1185">Reference proteome</keyword>
<accession>A0A1Y6BJI7</accession>
<dbReference type="Gene3D" id="3.30.420.150">
    <property type="entry name" value="Exopolyphosphatase. Domain 2"/>
    <property type="match status" value="1"/>
</dbReference>
<dbReference type="InterPro" id="IPR043129">
    <property type="entry name" value="ATPase_NBD"/>
</dbReference>
<feature type="domain" description="Ppx/GppA phosphatase C-terminal" evidence="7">
    <location>
        <begin position="324"/>
        <end position="491"/>
    </location>
</feature>
<dbReference type="STRING" id="1123014.SAMN02745746_01483"/>
<dbReference type="InterPro" id="IPR048950">
    <property type="entry name" value="Ppx_GppA_C"/>
</dbReference>
<feature type="domain" description="Ppx/GppA phosphatase N-terminal" evidence="6">
    <location>
        <begin position="35"/>
        <end position="318"/>
    </location>
</feature>
<dbReference type="Gene3D" id="3.30.420.40">
    <property type="match status" value="1"/>
</dbReference>
<sequence length="507" mass="56269">MSNSRTKGVILTSPTPPHDVLATVDLGSNSFRLQVSRVVEDQLYTLDTLKDTVRLGAGLNDDKTLDDDTQERALACLARFGERLRGLGPKQVRVVGTNTLRVAKNAPAFIARAETLLGFPIEIIAGREEARLIYLGAAHSLPATKERRLVVDIGGGSTEFIIGSQFRALVTESLPLGCVSYSRRFFADGKLNRSNFQDAIMAARAEVQRIVHEYRPEEWQLAVGTSGTARALRDALEINDYSADDITLGGMEQLKNELIRFGNLKYVNLNGLKADRVPVIAGGLAIMIAIFEELLIDKMIVAEGALRDGVLYDLLGRHREKDMRDTTVAQFKRRYHVDLAQSQRVTALAERLCGMLCGVECDPDTLKRLQWAARLHEIGLTIAHTAYHKHSAYILQNADMPGFSKREQATLASIVLGQRGDMGKMMSLLSEPGHWQAMVALRLAVLFYRSRNDVVLPDVLELRQTSRGFELTLDKAWLVANPLTASAFKQEVKQWDNVGFTLDIVRA</sequence>
<dbReference type="NCBIfam" id="TIGR03706">
    <property type="entry name" value="exo_poly_only"/>
    <property type="match status" value="1"/>
</dbReference>
<proteinExistence type="inferred from homology"/>
<dbReference type="Gene3D" id="1.10.3210.10">
    <property type="entry name" value="Hypothetical protein af1432"/>
    <property type="match status" value="1"/>
</dbReference>
<organism evidence="8 9">
    <name type="scientific">Pseudogulbenkiania subflava DSM 22618</name>
    <dbReference type="NCBI Taxonomy" id="1123014"/>
    <lineage>
        <taxon>Bacteria</taxon>
        <taxon>Pseudomonadati</taxon>
        <taxon>Pseudomonadota</taxon>
        <taxon>Betaproteobacteria</taxon>
        <taxon>Neisseriales</taxon>
        <taxon>Chromobacteriaceae</taxon>
        <taxon>Pseudogulbenkiania</taxon>
    </lineage>
</organism>
<dbReference type="FunFam" id="3.30.420.150:FF:000001">
    <property type="entry name" value="Guanosine-5'-triphosphate,3'-diphosphate pyrophosphatase"/>
    <property type="match status" value="1"/>
</dbReference>
<keyword evidence="4" id="KW-0378">Hydrolase</keyword>
<evidence type="ECO:0000256" key="4">
    <source>
        <dbReference type="ARBA" id="ARBA00022801"/>
    </source>
</evidence>
<dbReference type="InterPro" id="IPR003695">
    <property type="entry name" value="Ppx_GppA_N"/>
</dbReference>
<evidence type="ECO:0000256" key="1">
    <source>
        <dbReference type="ARBA" id="ARBA00007125"/>
    </source>
</evidence>
<evidence type="ECO:0000313" key="9">
    <source>
        <dbReference type="Proteomes" id="UP000192920"/>
    </source>
</evidence>
<dbReference type="Proteomes" id="UP000192920">
    <property type="component" value="Unassembled WGS sequence"/>
</dbReference>
<dbReference type="PIRSF" id="PIRSF001267">
    <property type="entry name" value="Pyrophosphatase_GppA_Ppx"/>
    <property type="match status" value="1"/>
</dbReference>
<dbReference type="InterPro" id="IPR030673">
    <property type="entry name" value="PyroPPase_GppA_Ppx"/>
</dbReference>
<dbReference type="SUPFAM" id="SSF53067">
    <property type="entry name" value="Actin-like ATPase domain"/>
    <property type="match status" value="2"/>
</dbReference>
<evidence type="ECO:0000259" key="6">
    <source>
        <dbReference type="Pfam" id="PF02541"/>
    </source>
</evidence>
<dbReference type="InterPro" id="IPR050273">
    <property type="entry name" value="GppA/Ppx_hydrolase"/>
</dbReference>
<dbReference type="EC" id="3.6.1.11" evidence="2"/>
<dbReference type="CDD" id="cd24053">
    <property type="entry name" value="ASKHA_NBD_EcPPX-GppA-like"/>
    <property type="match status" value="1"/>
</dbReference>
<dbReference type="SUPFAM" id="SSF109604">
    <property type="entry name" value="HD-domain/PDEase-like"/>
    <property type="match status" value="1"/>
</dbReference>
<dbReference type="Pfam" id="PF02541">
    <property type="entry name" value="Ppx-GppA"/>
    <property type="match status" value="1"/>
</dbReference>
<dbReference type="GO" id="GO:0004309">
    <property type="term" value="F:exopolyphosphatase activity"/>
    <property type="evidence" value="ECO:0007669"/>
    <property type="project" value="UniProtKB-EC"/>
</dbReference>
<evidence type="ECO:0000313" key="8">
    <source>
        <dbReference type="EMBL" id="SMF13579.1"/>
    </source>
</evidence>
<evidence type="ECO:0000256" key="2">
    <source>
        <dbReference type="ARBA" id="ARBA00012451"/>
    </source>
</evidence>
<dbReference type="EMBL" id="FXAG01000006">
    <property type="protein sequence ID" value="SMF13579.1"/>
    <property type="molecule type" value="Genomic_DNA"/>
</dbReference>
<dbReference type="FunFam" id="3.30.420.40:FF:000023">
    <property type="entry name" value="Guanosine-5'-triphosphate,3'-diphosphate pyrophosphatase"/>
    <property type="match status" value="1"/>
</dbReference>
<gene>
    <name evidence="8" type="ORF">SAMN02745746_01483</name>
</gene>
<evidence type="ECO:0000259" key="7">
    <source>
        <dbReference type="Pfam" id="PF21447"/>
    </source>
</evidence>
<reference evidence="9" key="1">
    <citation type="submission" date="2017-04" db="EMBL/GenBank/DDBJ databases">
        <authorList>
            <person name="Varghese N."/>
            <person name="Submissions S."/>
        </authorList>
    </citation>
    <scope>NUCLEOTIDE SEQUENCE [LARGE SCALE GENOMIC DNA]</scope>
    <source>
        <strain evidence="9">DSM 22618</strain>
    </source>
</reference>
<evidence type="ECO:0000256" key="3">
    <source>
        <dbReference type="ARBA" id="ARBA00020416"/>
    </source>
</evidence>
<dbReference type="Pfam" id="PF21447">
    <property type="entry name" value="Ppx-GppA_III"/>
    <property type="match status" value="1"/>
</dbReference>
<comment type="catalytic activity">
    <reaction evidence="5">
        <text>[phosphate](n) + H2O = [phosphate](n-1) + phosphate + H(+)</text>
        <dbReference type="Rhea" id="RHEA:21528"/>
        <dbReference type="Rhea" id="RHEA-COMP:9859"/>
        <dbReference type="Rhea" id="RHEA-COMP:14279"/>
        <dbReference type="ChEBI" id="CHEBI:15377"/>
        <dbReference type="ChEBI" id="CHEBI:15378"/>
        <dbReference type="ChEBI" id="CHEBI:16838"/>
        <dbReference type="ChEBI" id="CHEBI:43474"/>
        <dbReference type="EC" id="3.6.1.11"/>
    </reaction>
</comment>
<dbReference type="InterPro" id="IPR022371">
    <property type="entry name" value="Exopolyphosphatase"/>
</dbReference>
<dbReference type="PANTHER" id="PTHR30005">
    <property type="entry name" value="EXOPOLYPHOSPHATASE"/>
    <property type="match status" value="1"/>
</dbReference>